<dbReference type="Proteomes" id="UP000004348">
    <property type="component" value="Chromosome"/>
</dbReference>
<dbReference type="EMBL" id="AEGP01000029">
    <property type="protein sequence ID" value="EGG42361.1"/>
    <property type="molecule type" value="Genomic_DNA"/>
</dbReference>
<protein>
    <recommendedName>
        <fullName evidence="2">ClpX-type ZB domain-containing protein</fullName>
    </recommendedName>
</protein>
<evidence type="ECO:0000313" key="1">
    <source>
        <dbReference type="EMBL" id="EGG42361.1"/>
    </source>
</evidence>
<comment type="caution">
    <text evidence="1">The sequence shown here is derived from an EMBL/GenBank/DDBJ whole genome shotgun (WGS) entry which is preliminary data.</text>
</comment>
<dbReference type="STRING" id="886738.Nlim_0542"/>
<reference evidence="1" key="1">
    <citation type="journal article" date="2011" name="PLoS ONE">
        <title>Genome of a low-salinity ammonia-oxidizing archaeon determined by single-cell and metagenomic analysis.</title>
        <authorList>
            <person name="Blainey P.C."/>
            <person name="Mosier A.C."/>
            <person name="Potanina A."/>
            <person name="Francis C.A."/>
            <person name="Quake S.R."/>
        </authorList>
    </citation>
    <scope>NUCLEOTIDE SEQUENCE [LARGE SCALE GENOMIC DNA]</scope>
    <source>
        <strain evidence="1">SFB1</strain>
    </source>
</reference>
<organism evidence="1">
    <name type="scientific">Candidatus Nitrosarchaeum limnium SFB1</name>
    <dbReference type="NCBI Taxonomy" id="886738"/>
    <lineage>
        <taxon>Archaea</taxon>
        <taxon>Nitrososphaerota</taxon>
        <taxon>Nitrososphaeria</taxon>
        <taxon>Nitrosopumilales</taxon>
        <taxon>Nitrosopumilaceae</taxon>
        <taxon>Nitrosarchaeum</taxon>
    </lineage>
</organism>
<gene>
    <name evidence="1" type="ORF">Nlim_0542</name>
</gene>
<proteinExistence type="predicted"/>
<dbReference type="AlphaFoldDB" id="F3KJ84"/>
<name>F3KJ84_9ARCH</name>
<dbReference type="HOGENOM" id="CLU_2856928_0_0_2"/>
<sequence length="64" mass="7566">MGNCFVCGKKKLDYEVWWNKLAVGITYDSEFQNNEIICSMSEKSMICHKCIKEIEKSIEEKKKR</sequence>
<evidence type="ECO:0008006" key="2">
    <source>
        <dbReference type="Google" id="ProtNLM"/>
    </source>
</evidence>
<accession>F3KJ84</accession>